<dbReference type="Gene3D" id="1.20.1250.20">
    <property type="entry name" value="MFS general substrate transporter like domains"/>
    <property type="match status" value="1"/>
</dbReference>
<evidence type="ECO:0000313" key="11">
    <source>
        <dbReference type="EMBL" id="SHE44122.1"/>
    </source>
</evidence>
<feature type="transmembrane region" description="Helical" evidence="9">
    <location>
        <begin position="179"/>
        <end position="199"/>
    </location>
</feature>
<feature type="transmembrane region" description="Helical" evidence="9">
    <location>
        <begin position="220"/>
        <end position="249"/>
    </location>
</feature>
<feature type="transmembrane region" description="Helical" evidence="9">
    <location>
        <begin position="26"/>
        <end position="49"/>
    </location>
</feature>
<comment type="similarity">
    <text evidence="7">Belongs to the major facilitator superfamily. Drug:H(+) antiporter-3 (DHA3) (TC 2.A.1.21) family.</text>
</comment>
<keyword evidence="6 9" id="KW-0472">Membrane</keyword>
<dbReference type="GO" id="GO:0022857">
    <property type="term" value="F:transmembrane transporter activity"/>
    <property type="evidence" value="ECO:0007669"/>
    <property type="project" value="InterPro"/>
</dbReference>
<dbReference type="OrthoDB" id="7283966at2"/>
<evidence type="ECO:0000256" key="3">
    <source>
        <dbReference type="ARBA" id="ARBA00022475"/>
    </source>
</evidence>
<feature type="transmembrane region" description="Helical" evidence="9">
    <location>
        <begin position="55"/>
        <end position="77"/>
    </location>
</feature>
<evidence type="ECO:0000256" key="6">
    <source>
        <dbReference type="ARBA" id="ARBA00023136"/>
    </source>
</evidence>
<dbReference type="Pfam" id="PF07690">
    <property type="entry name" value="MFS_1"/>
    <property type="match status" value="1"/>
</dbReference>
<dbReference type="RefSeq" id="WP_072837943.1">
    <property type="nucleotide sequence ID" value="NZ_FQVF01000002.1"/>
</dbReference>
<organism evidence="11 12">
    <name type="scientific">Marinomonas polaris DSM 16579</name>
    <dbReference type="NCBI Taxonomy" id="1122206"/>
    <lineage>
        <taxon>Bacteria</taxon>
        <taxon>Pseudomonadati</taxon>
        <taxon>Pseudomonadota</taxon>
        <taxon>Gammaproteobacteria</taxon>
        <taxon>Oceanospirillales</taxon>
        <taxon>Oceanospirillaceae</taxon>
        <taxon>Marinomonas</taxon>
    </lineage>
</organism>
<evidence type="ECO:0000256" key="4">
    <source>
        <dbReference type="ARBA" id="ARBA00022692"/>
    </source>
</evidence>
<evidence type="ECO:0000256" key="5">
    <source>
        <dbReference type="ARBA" id="ARBA00022989"/>
    </source>
</evidence>
<dbReference type="EMBL" id="FQVF01000002">
    <property type="protein sequence ID" value="SHE44122.1"/>
    <property type="molecule type" value="Genomic_DNA"/>
</dbReference>
<evidence type="ECO:0000256" key="9">
    <source>
        <dbReference type="SAM" id="Phobius"/>
    </source>
</evidence>
<keyword evidence="2" id="KW-0813">Transport</keyword>
<keyword evidence="5 9" id="KW-1133">Transmembrane helix</keyword>
<reference evidence="12" key="1">
    <citation type="submission" date="2016-11" db="EMBL/GenBank/DDBJ databases">
        <authorList>
            <person name="Varghese N."/>
            <person name="Submissions S."/>
        </authorList>
    </citation>
    <scope>NUCLEOTIDE SEQUENCE [LARGE SCALE GENOMIC DNA]</scope>
    <source>
        <strain evidence="12">DSM 16579</strain>
    </source>
</reference>
<feature type="transmembrane region" description="Helical" evidence="9">
    <location>
        <begin position="114"/>
        <end position="141"/>
    </location>
</feature>
<feature type="domain" description="Major facilitator superfamily (MFS) profile" evidence="10">
    <location>
        <begin position="21"/>
        <end position="407"/>
    </location>
</feature>
<dbReference type="InterPro" id="IPR011701">
    <property type="entry name" value="MFS"/>
</dbReference>
<dbReference type="STRING" id="1122206.SAMN02745753_00295"/>
<evidence type="ECO:0000313" key="12">
    <source>
        <dbReference type="Proteomes" id="UP000184517"/>
    </source>
</evidence>
<dbReference type="InterPro" id="IPR020846">
    <property type="entry name" value="MFS_dom"/>
</dbReference>
<dbReference type="NCBIfam" id="NF007792">
    <property type="entry name" value="PRK10489.1"/>
    <property type="match status" value="1"/>
</dbReference>
<comment type="subcellular location">
    <subcellularLocation>
        <location evidence="1">Cell membrane</location>
        <topology evidence="1">Multi-pass membrane protein</topology>
    </subcellularLocation>
</comment>
<gene>
    <name evidence="11" type="ORF">SAMN02745753_00295</name>
</gene>
<feature type="transmembrane region" description="Helical" evidence="9">
    <location>
        <begin position="292"/>
        <end position="309"/>
    </location>
</feature>
<keyword evidence="12" id="KW-1185">Reference proteome</keyword>
<dbReference type="PANTHER" id="PTHR23513">
    <property type="entry name" value="INTEGRAL MEMBRANE EFFLUX PROTEIN-RELATED"/>
    <property type="match status" value="1"/>
</dbReference>
<evidence type="ECO:0000256" key="7">
    <source>
        <dbReference type="ARBA" id="ARBA00038075"/>
    </source>
</evidence>
<evidence type="ECO:0000259" key="10">
    <source>
        <dbReference type="PROSITE" id="PS50850"/>
    </source>
</evidence>
<feature type="transmembrane region" description="Helical" evidence="9">
    <location>
        <begin position="153"/>
        <end position="173"/>
    </location>
</feature>
<sequence>MSDTKKKSIFVDFSLLATHRNFRNIFIARTISILGLGMLSVSIPVQVYSLTNDSLHVGIVMALEGIGLFIGLLLGGVLADMYERKRIILFARTICGLGFLAMAINAWLPEPSLWAIYILSIWDGFFGALGVTALMACMPFIVGRENLMQARAISMVSVRLATVISPAIGGVIIAVSDVAWNYMIAAVGTGITLLALLSLPTMRPKEVKTHNPLKSLWDGFTYLCTNKIVASVVIMGTLVTLTTAIRVLFPALADSVYGGGAWTVGLMYSAVPLGATMGAIISGWANHVAKPGLVMMLISLAAFLCLMGIGSTTYFPLTLILLAAFGCLVSITSLLQYSFVQGHTPDHYLGRINGIWTAQDASGDSVGTLSIGALGKLLSSLGSIFAFGTVAMGLGLILLASLKTLRSSTLNDPNLIKES</sequence>
<dbReference type="SUPFAM" id="SSF103473">
    <property type="entry name" value="MFS general substrate transporter"/>
    <property type="match status" value="1"/>
</dbReference>
<dbReference type="InterPro" id="IPR036259">
    <property type="entry name" value="MFS_trans_sf"/>
</dbReference>
<feature type="transmembrane region" description="Helical" evidence="9">
    <location>
        <begin position="384"/>
        <end position="402"/>
    </location>
</feature>
<proteinExistence type="inferred from homology"/>
<dbReference type="PANTHER" id="PTHR23513:SF9">
    <property type="entry name" value="ENTEROBACTIN EXPORTER ENTS"/>
    <property type="match status" value="1"/>
</dbReference>
<evidence type="ECO:0000256" key="8">
    <source>
        <dbReference type="ARBA" id="ARBA00040914"/>
    </source>
</evidence>
<dbReference type="AlphaFoldDB" id="A0A1M4THZ1"/>
<evidence type="ECO:0000256" key="2">
    <source>
        <dbReference type="ARBA" id="ARBA00022448"/>
    </source>
</evidence>
<protein>
    <recommendedName>
        <fullName evidence="8">Multidrug efflux pump Tap</fullName>
    </recommendedName>
</protein>
<dbReference type="PROSITE" id="PS50850">
    <property type="entry name" value="MFS"/>
    <property type="match status" value="1"/>
</dbReference>
<feature type="transmembrane region" description="Helical" evidence="9">
    <location>
        <begin position="261"/>
        <end position="285"/>
    </location>
</feature>
<feature type="transmembrane region" description="Helical" evidence="9">
    <location>
        <begin position="89"/>
        <end position="108"/>
    </location>
</feature>
<keyword evidence="3" id="KW-1003">Cell membrane</keyword>
<name>A0A1M4THZ1_9GAMM</name>
<dbReference type="Proteomes" id="UP000184517">
    <property type="component" value="Unassembled WGS sequence"/>
</dbReference>
<keyword evidence="4 9" id="KW-0812">Transmembrane</keyword>
<feature type="transmembrane region" description="Helical" evidence="9">
    <location>
        <begin position="315"/>
        <end position="335"/>
    </location>
</feature>
<evidence type="ECO:0000256" key="1">
    <source>
        <dbReference type="ARBA" id="ARBA00004651"/>
    </source>
</evidence>
<dbReference type="GO" id="GO:0005886">
    <property type="term" value="C:plasma membrane"/>
    <property type="evidence" value="ECO:0007669"/>
    <property type="project" value="UniProtKB-SubCell"/>
</dbReference>
<accession>A0A1M4THZ1</accession>
<dbReference type="CDD" id="cd06173">
    <property type="entry name" value="MFS_MefA_like"/>
    <property type="match status" value="1"/>
</dbReference>